<feature type="domain" description="Protection of telomeres protein 1 ssDNA-binding" evidence="9">
    <location>
        <begin position="20"/>
        <end position="105"/>
    </location>
</feature>
<proteinExistence type="inferred from homology"/>
<dbReference type="Gene3D" id="2.40.50.140">
    <property type="entry name" value="Nucleic acid-binding proteins"/>
    <property type="match status" value="1"/>
</dbReference>
<organism evidence="10 11">
    <name type="scientific">Linnemannia schmuckeri</name>
    <dbReference type="NCBI Taxonomy" id="64567"/>
    <lineage>
        <taxon>Eukaryota</taxon>
        <taxon>Fungi</taxon>
        <taxon>Fungi incertae sedis</taxon>
        <taxon>Mucoromycota</taxon>
        <taxon>Mortierellomycotina</taxon>
        <taxon>Mortierellomycetes</taxon>
        <taxon>Mortierellales</taxon>
        <taxon>Mortierellaceae</taxon>
        <taxon>Linnemannia</taxon>
    </lineage>
</organism>
<dbReference type="Proteomes" id="UP000748756">
    <property type="component" value="Unassembled WGS sequence"/>
</dbReference>
<reference evidence="10" key="1">
    <citation type="journal article" date="2020" name="Fungal Divers.">
        <title>Resolving the Mortierellaceae phylogeny through synthesis of multi-gene phylogenetics and phylogenomics.</title>
        <authorList>
            <person name="Vandepol N."/>
            <person name="Liber J."/>
            <person name="Desiro A."/>
            <person name="Na H."/>
            <person name="Kennedy M."/>
            <person name="Barry K."/>
            <person name="Grigoriev I.V."/>
            <person name="Miller A.N."/>
            <person name="O'Donnell K."/>
            <person name="Stajich J.E."/>
            <person name="Bonito G."/>
        </authorList>
    </citation>
    <scope>NUCLEOTIDE SEQUENCE</scope>
    <source>
        <strain evidence="10">NRRL 6426</strain>
    </source>
</reference>
<evidence type="ECO:0000256" key="2">
    <source>
        <dbReference type="ARBA" id="ARBA00004574"/>
    </source>
</evidence>
<evidence type="ECO:0000256" key="6">
    <source>
        <dbReference type="ARBA" id="ARBA00023125"/>
    </source>
</evidence>
<keyword evidence="7" id="KW-0539">Nucleus</keyword>
<evidence type="ECO:0000313" key="10">
    <source>
        <dbReference type="EMBL" id="KAF9136732.1"/>
    </source>
</evidence>
<evidence type="ECO:0000256" key="8">
    <source>
        <dbReference type="SAM" id="MobiDB-lite"/>
    </source>
</evidence>
<evidence type="ECO:0000256" key="5">
    <source>
        <dbReference type="ARBA" id="ARBA00022895"/>
    </source>
</evidence>
<dbReference type="InterPro" id="IPR032042">
    <property type="entry name" value="POT1PC"/>
</dbReference>
<feature type="region of interest" description="Disordered" evidence="8">
    <location>
        <begin position="129"/>
        <end position="245"/>
    </location>
</feature>
<protein>
    <recommendedName>
        <fullName evidence="9">Protection of telomeres protein 1 ssDNA-binding domain-containing protein</fullName>
    </recommendedName>
</protein>
<evidence type="ECO:0000256" key="3">
    <source>
        <dbReference type="ARBA" id="ARBA00008442"/>
    </source>
</evidence>
<comment type="caution">
    <text evidence="10">The sequence shown here is derived from an EMBL/GenBank/DDBJ whole genome shotgun (WGS) entry which is preliminary data.</text>
</comment>
<evidence type="ECO:0000313" key="11">
    <source>
        <dbReference type="Proteomes" id="UP000748756"/>
    </source>
</evidence>
<evidence type="ECO:0000259" key="9">
    <source>
        <dbReference type="Pfam" id="PF16686"/>
    </source>
</evidence>
<dbReference type="AlphaFoldDB" id="A0A9P5V5Z9"/>
<comment type="subcellular location">
    <subcellularLocation>
        <location evidence="2">Chromosome</location>
        <location evidence="2">Telomere</location>
    </subcellularLocation>
    <subcellularLocation>
        <location evidence="1">Nucleus</location>
    </subcellularLocation>
</comment>
<dbReference type="OrthoDB" id="2186770at2759"/>
<dbReference type="GO" id="GO:0005634">
    <property type="term" value="C:nucleus"/>
    <property type="evidence" value="ECO:0007669"/>
    <property type="project" value="UniProtKB-SubCell"/>
</dbReference>
<feature type="compositionally biased region" description="Low complexity" evidence="8">
    <location>
        <begin position="205"/>
        <end position="215"/>
    </location>
</feature>
<dbReference type="Pfam" id="PF16686">
    <property type="entry name" value="POT1PC"/>
    <property type="match status" value="1"/>
</dbReference>
<keyword evidence="5" id="KW-0779">Telomere</keyword>
<comment type="similarity">
    <text evidence="3">Belongs to the telombin family.</text>
</comment>
<dbReference type="EMBL" id="JAAAUQ010001636">
    <property type="protein sequence ID" value="KAF9136732.1"/>
    <property type="molecule type" value="Genomic_DNA"/>
</dbReference>
<feature type="non-terminal residue" evidence="10">
    <location>
        <position position="1"/>
    </location>
</feature>
<evidence type="ECO:0000256" key="1">
    <source>
        <dbReference type="ARBA" id="ARBA00004123"/>
    </source>
</evidence>
<name>A0A9P5V5Z9_9FUNG</name>
<dbReference type="GO" id="GO:0000781">
    <property type="term" value="C:chromosome, telomeric region"/>
    <property type="evidence" value="ECO:0007669"/>
    <property type="project" value="UniProtKB-SubCell"/>
</dbReference>
<keyword evidence="4" id="KW-0158">Chromosome</keyword>
<feature type="compositionally biased region" description="Pro residues" evidence="8">
    <location>
        <begin position="159"/>
        <end position="169"/>
    </location>
</feature>
<keyword evidence="11" id="KW-1185">Reference proteome</keyword>
<evidence type="ECO:0000256" key="7">
    <source>
        <dbReference type="ARBA" id="ARBA00023242"/>
    </source>
</evidence>
<accession>A0A9P5V5Z9</accession>
<sequence length="376" mass="41272">MVLTDYTEHDLLPFQDAPGRPKGQACIITTLWDEHCTTAQNKDIRAGDLVYLRNLLPKVGPNGTIELNMNGYRDRGYREMHPIQKLELNDSAVKELQMRKAKYEQHLNVQEEEEEGQIRQNIIQRNQDLEGASSEPLPESQPTGTLRPIELGPRDVPNQPLPLPQPTPPFRLIKLEHRSVSAQSSPPPHSSPTLTTIKLEPGSVPTQPQLQPQPTHILSSANLGLGSVSEQPPPQPQPTPIYETKLTGLPESASSLLNKVPTTPTLILSIEASSSPASPYIITTSTTRSLSQDIQPDVNTPNKREPTPLVAVKLEASSQAIQSVVDTFIECESNPVTKREFSPSIKRESSSLVAVKLEPNCQDSQSTASSTSAQPR</sequence>
<gene>
    <name evidence="10" type="ORF">BG015_003031</name>
</gene>
<dbReference type="InterPro" id="IPR012340">
    <property type="entry name" value="NA-bd_OB-fold"/>
</dbReference>
<dbReference type="GO" id="GO:0043047">
    <property type="term" value="F:single-stranded telomeric DNA binding"/>
    <property type="evidence" value="ECO:0007669"/>
    <property type="project" value="InterPro"/>
</dbReference>
<keyword evidence="6" id="KW-0238">DNA-binding</keyword>
<evidence type="ECO:0000256" key="4">
    <source>
        <dbReference type="ARBA" id="ARBA00022454"/>
    </source>
</evidence>